<gene>
    <name evidence="1" type="ORF">I5907_10850</name>
</gene>
<dbReference type="EMBL" id="JADWYR010000001">
    <property type="protein sequence ID" value="MBG9376737.1"/>
    <property type="molecule type" value="Genomic_DNA"/>
</dbReference>
<organism evidence="1 2">
    <name type="scientific">Panacibacter microcysteis</name>
    <dbReference type="NCBI Taxonomy" id="2793269"/>
    <lineage>
        <taxon>Bacteria</taxon>
        <taxon>Pseudomonadati</taxon>
        <taxon>Bacteroidota</taxon>
        <taxon>Chitinophagia</taxon>
        <taxon>Chitinophagales</taxon>
        <taxon>Chitinophagaceae</taxon>
        <taxon>Panacibacter</taxon>
    </lineage>
</organism>
<dbReference type="Proteomes" id="UP000628448">
    <property type="component" value="Unassembled WGS sequence"/>
</dbReference>
<protein>
    <submittedName>
        <fullName evidence="1">Uncharacterized protein</fullName>
    </submittedName>
</protein>
<comment type="caution">
    <text evidence="1">The sequence shown here is derived from an EMBL/GenBank/DDBJ whole genome shotgun (WGS) entry which is preliminary data.</text>
</comment>
<reference evidence="1" key="1">
    <citation type="submission" date="2020-11" db="EMBL/GenBank/DDBJ databases">
        <title>Bacterial whole genome sequence for Panacibacter sp. DH6.</title>
        <authorList>
            <person name="Le V."/>
            <person name="Ko S."/>
            <person name="Ahn C.-Y."/>
            <person name="Oh H.-M."/>
        </authorList>
    </citation>
    <scope>NUCLEOTIDE SEQUENCE</scope>
    <source>
        <strain evidence="1">DH6</strain>
    </source>
</reference>
<accession>A0A931GYM2</accession>
<sequence>MRKSKQVLVLIIITAAILTTTAWNRTGKSKPSYNPAAFNEAVNNIMQNESMLAAMLADESDFTAGVDKAPPAQDVLVQKIPGDNQHLLIMAVYSFADYSGQAIKVDYGGNYVVLKDDGTNDDKVAGDGIFTARISTDVSLFRKEALRLDKEMRQDKYQVQFTGREMKKREDCLVEPFETQKLDANQPVSIANLIGGTNNLIDSVRANCIFITDLSVVEDPARTWNYCTQTGNVNGAWTFKTIMKNLAKTKSTTDPTDAELSTFVRNWLNSWTVRKIINGDTVPARALITQKIINPWLTKSSNAGAPQGQLDMRFAPFKLTSIVNRFDIRERAAGIPAGEGRFTFCAIASDCSRPLEMTFVVEYGIPKPNDCDSLQNWALQWFNLKNFTLGSSQYNAALQAITDQFALWGTGNRAGNTSLNSIRTNEREFAPTNAPRRWEFREFGLIGSPRSLTQRKVAQIPQDKYNAQVDNPDVRAMVDWVNANKAGINKDNYTVPDTLTGGKFFLGGHNQILDTPVGVPIQPYHWDGVQETGPARITNTTTRHVFSLNTCTGCHAGEVQTFFTHVDPVMFGTKATLSGFLAGTAGRGGAVDFDNNPSNDSMMIKDAANRGGAANSVRMFNDILRRAKDLKDFALSPPCAALSVFAIRNELMFKPVHAVH</sequence>
<evidence type="ECO:0000313" key="1">
    <source>
        <dbReference type="EMBL" id="MBG9376737.1"/>
    </source>
</evidence>
<keyword evidence="2" id="KW-1185">Reference proteome</keyword>
<proteinExistence type="predicted"/>
<name>A0A931GYM2_9BACT</name>
<dbReference type="NCBIfam" id="NF041940">
    <property type="entry name" value="choice_anch_X"/>
    <property type="match status" value="1"/>
</dbReference>
<dbReference type="AlphaFoldDB" id="A0A931GYM2"/>
<dbReference type="RefSeq" id="WP_196990735.1">
    <property type="nucleotide sequence ID" value="NZ_JADWYR010000001.1"/>
</dbReference>
<evidence type="ECO:0000313" key="2">
    <source>
        <dbReference type="Proteomes" id="UP000628448"/>
    </source>
</evidence>